<comment type="catalytic activity">
    <reaction evidence="6">
        <text>D-alanyl-D-alanine + UDP-N-acetyl-alpha-D-muramoyl-L-alanyl-gamma-D-glutamyl-meso-2,6-diaminopimelate + ATP = UDP-N-acetyl-alpha-D-muramoyl-L-alanyl-gamma-D-glutamyl-meso-2,6-diaminopimeloyl-D-alanyl-D-alanine + ADP + phosphate + H(+)</text>
        <dbReference type="Rhea" id="RHEA:28374"/>
        <dbReference type="ChEBI" id="CHEBI:15378"/>
        <dbReference type="ChEBI" id="CHEBI:30616"/>
        <dbReference type="ChEBI" id="CHEBI:43474"/>
        <dbReference type="ChEBI" id="CHEBI:57822"/>
        <dbReference type="ChEBI" id="CHEBI:61386"/>
        <dbReference type="ChEBI" id="CHEBI:83905"/>
        <dbReference type="ChEBI" id="CHEBI:456216"/>
        <dbReference type="EC" id="6.3.2.10"/>
    </reaction>
</comment>
<feature type="domain" description="Mur ligase central" evidence="8">
    <location>
        <begin position="109"/>
        <end position="293"/>
    </location>
</feature>
<keyword evidence="5 6" id="KW-0131">Cell cycle</keyword>
<dbReference type="InterPro" id="IPR013221">
    <property type="entry name" value="Mur_ligase_cen"/>
</dbReference>
<comment type="subcellular location">
    <subcellularLocation>
        <location evidence="6">Cytoplasm</location>
    </subcellularLocation>
</comment>
<dbReference type="Proteomes" id="UP001185012">
    <property type="component" value="Unassembled WGS sequence"/>
</dbReference>
<dbReference type="EC" id="6.3.2.10" evidence="6"/>
<evidence type="ECO:0000256" key="2">
    <source>
        <dbReference type="ARBA" id="ARBA00022618"/>
    </source>
</evidence>
<dbReference type="Pfam" id="PF02875">
    <property type="entry name" value="Mur_ligase_C"/>
    <property type="match status" value="1"/>
</dbReference>
<feature type="domain" description="Mur ligase C-terminal" evidence="7">
    <location>
        <begin position="315"/>
        <end position="442"/>
    </location>
</feature>
<dbReference type="EMBL" id="JAVDQG010000002">
    <property type="protein sequence ID" value="MDR6225275.1"/>
    <property type="molecule type" value="Genomic_DNA"/>
</dbReference>
<sequence>MFPIRLGRLASLVGGRLLRGNPQIPVKHAVFDDARYLREGTVLFLKPRLIQAQRWKLRTKKSAGVIIRRGSTNRIPPPHAVIAVPDVNQAIRTFVRWLRSKSKAVFIGVTGSTGKTTTKEMITSVLMQKYRTLKSYDNNNVAQALPSNLVRLSPFHQVVVLEMGMACLGNIRKHCMLTKPSIGVVTNVGEAHVGSLGNSLENVVQAKQELVDGLRPGGVLILNADDPGSKRLNTARFRGKILRFGVKNPATVRGKDIQFTRDGMSFRVKGVSYQIPIWGKHNVYNALAAIAVAEHLGIPAPFVQKGLRNFSVPSMRLQRIKGIGNRLLINDTYNANPTAMIAGLSVLKNVAGKSHSVAVLGDMHDLGKFSLQGHRRVGKRVAKLNPSALITVGPRSVQIAKEAAAAGYHGNIRSLPNNPEVVAAYIQGNVPAGAILYFKASRRMALEKVVNKLRSR</sequence>
<evidence type="ECO:0000256" key="6">
    <source>
        <dbReference type="RuleBase" id="RU004136"/>
    </source>
</evidence>
<dbReference type="Pfam" id="PF08245">
    <property type="entry name" value="Mur_ligase_M"/>
    <property type="match status" value="1"/>
</dbReference>
<dbReference type="Gene3D" id="3.40.1190.10">
    <property type="entry name" value="Mur-like, catalytic domain"/>
    <property type="match status" value="1"/>
</dbReference>
<keyword evidence="6" id="KW-0961">Cell wall biogenesis/degradation</keyword>
<protein>
    <recommendedName>
        <fullName evidence="6">UDP-N-acetylmuramoyl-tripeptide--D-alanyl-D-alanine ligase</fullName>
        <ecNumber evidence="6">6.3.2.10</ecNumber>
    </recommendedName>
</protein>
<reference evidence="9 10" key="1">
    <citation type="submission" date="2023-07" db="EMBL/GenBank/DDBJ databases">
        <title>Genomic Encyclopedia of Type Strains, Phase IV (KMG-IV): sequencing the most valuable type-strain genomes for metagenomic binning, comparative biology and taxonomic classification.</title>
        <authorList>
            <person name="Goeker M."/>
        </authorList>
    </citation>
    <scope>NUCLEOTIDE SEQUENCE [LARGE SCALE GENOMIC DNA]</scope>
    <source>
        <strain evidence="9 10">DSM 45903</strain>
    </source>
</reference>
<evidence type="ECO:0000313" key="10">
    <source>
        <dbReference type="Proteomes" id="UP001185012"/>
    </source>
</evidence>
<proteinExistence type="predicted"/>
<keyword evidence="1 9" id="KW-0436">Ligase</keyword>
<evidence type="ECO:0000259" key="7">
    <source>
        <dbReference type="Pfam" id="PF02875"/>
    </source>
</evidence>
<comment type="function">
    <text evidence="6">Involved in cell wall formation. Catalyzes the final step in the synthesis of UDP-N-acetylmuramoyl-pentapeptide, the precursor of murein.</text>
</comment>
<dbReference type="RefSeq" id="WP_309863677.1">
    <property type="nucleotide sequence ID" value="NZ_JAVDQG010000002.1"/>
</dbReference>
<evidence type="ECO:0000313" key="9">
    <source>
        <dbReference type="EMBL" id="MDR6225275.1"/>
    </source>
</evidence>
<name>A0ABU1IKF9_9BACL</name>
<dbReference type="PANTHER" id="PTHR43024">
    <property type="entry name" value="UDP-N-ACETYLMURAMOYL-TRIPEPTIDE--D-ALANYL-D-ALANINE LIGASE"/>
    <property type="match status" value="1"/>
</dbReference>
<keyword evidence="6" id="KW-0573">Peptidoglycan synthesis</keyword>
<keyword evidence="10" id="KW-1185">Reference proteome</keyword>
<dbReference type="Gene3D" id="3.90.190.20">
    <property type="entry name" value="Mur ligase, C-terminal domain"/>
    <property type="match status" value="1"/>
</dbReference>
<dbReference type="NCBIfam" id="TIGR01143">
    <property type="entry name" value="murF"/>
    <property type="match status" value="1"/>
</dbReference>
<dbReference type="InterPro" id="IPR051046">
    <property type="entry name" value="MurCDEF_CellWall_CoF430Synth"/>
</dbReference>
<keyword evidence="3" id="KW-0547">Nucleotide-binding</keyword>
<comment type="caution">
    <text evidence="9">The sequence shown here is derived from an EMBL/GenBank/DDBJ whole genome shotgun (WGS) entry which is preliminary data.</text>
</comment>
<dbReference type="InterPro" id="IPR004101">
    <property type="entry name" value="Mur_ligase_C"/>
</dbReference>
<keyword evidence="4" id="KW-0067">ATP-binding</keyword>
<keyword evidence="2 6" id="KW-0132">Cell division</keyword>
<dbReference type="InterPro" id="IPR005863">
    <property type="entry name" value="UDP-N-AcMur_synth"/>
</dbReference>
<evidence type="ECO:0000256" key="3">
    <source>
        <dbReference type="ARBA" id="ARBA00022741"/>
    </source>
</evidence>
<organism evidence="9 10">
    <name type="scientific">Desmospora profundinema</name>
    <dbReference type="NCBI Taxonomy" id="1571184"/>
    <lineage>
        <taxon>Bacteria</taxon>
        <taxon>Bacillati</taxon>
        <taxon>Bacillota</taxon>
        <taxon>Bacilli</taxon>
        <taxon>Bacillales</taxon>
        <taxon>Thermoactinomycetaceae</taxon>
        <taxon>Desmospora</taxon>
    </lineage>
</organism>
<dbReference type="PANTHER" id="PTHR43024:SF1">
    <property type="entry name" value="UDP-N-ACETYLMURAMOYL-TRIPEPTIDE--D-ALANYL-D-ALANINE LIGASE"/>
    <property type="match status" value="1"/>
</dbReference>
<dbReference type="InterPro" id="IPR036615">
    <property type="entry name" value="Mur_ligase_C_dom_sf"/>
</dbReference>
<comment type="pathway">
    <text evidence="6">Cell wall biogenesis; peptidoglycan biosynthesis.</text>
</comment>
<evidence type="ECO:0000256" key="4">
    <source>
        <dbReference type="ARBA" id="ARBA00022840"/>
    </source>
</evidence>
<evidence type="ECO:0000256" key="1">
    <source>
        <dbReference type="ARBA" id="ARBA00022598"/>
    </source>
</evidence>
<accession>A0ABU1IKF9</accession>
<evidence type="ECO:0000259" key="8">
    <source>
        <dbReference type="Pfam" id="PF08245"/>
    </source>
</evidence>
<dbReference type="SUPFAM" id="SSF53244">
    <property type="entry name" value="MurD-like peptide ligases, peptide-binding domain"/>
    <property type="match status" value="1"/>
</dbReference>
<gene>
    <name evidence="9" type="ORF">JOE21_001266</name>
</gene>
<keyword evidence="6" id="KW-0133">Cell shape</keyword>
<dbReference type="InterPro" id="IPR036565">
    <property type="entry name" value="Mur-like_cat_sf"/>
</dbReference>
<dbReference type="GO" id="GO:0047480">
    <property type="term" value="F:UDP-N-acetylmuramoyl-tripeptide-D-alanyl-D-alanine ligase activity"/>
    <property type="evidence" value="ECO:0007669"/>
    <property type="project" value="UniProtKB-EC"/>
</dbReference>
<evidence type="ECO:0000256" key="5">
    <source>
        <dbReference type="ARBA" id="ARBA00023306"/>
    </source>
</evidence>
<dbReference type="SUPFAM" id="SSF53623">
    <property type="entry name" value="MurD-like peptide ligases, catalytic domain"/>
    <property type="match status" value="1"/>
</dbReference>